<dbReference type="InterPro" id="IPR012337">
    <property type="entry name" value="RNaseH-like_sf"/>
</dbReference>
<evidence type="ECO:0000313" key="1">
    <source>
        <dbReference type="EMBL" id="OQQ89850.1"/>
    </source>
</evidence>
<dbReference type="InterPro" id="IPR036397">
    <property type="entry name" value="RNaseH_sf"/>
</dbReference>
<dbReference type="PANTHER" id="PTHR10948:SF23">
    <property type="entry name" value="TRANSPOSASE INSI FOR INSERTION SEQUENCE ELEMENT IS30A-RELATED"/>
    <property type="match status" value="1"/>
</dbReference>
<evidence type="ECO:0000313" key="2">
    <source>
        <dbReference type="Proteomes" id="UP000192575"/>
    </source>
</evidence>
<evidence type="ECO:0008006" key="3">
    <source>
        <dbReference type="Google" id="ProtNLM"/>
    </source>
</evidence>
<dbReference type="Proteomes" id="UP000192575">
    <property type="component" value="Unassembled WGS sequence"/>
</dbReference>
<organism evidence="1 2">
    <name type="scientific">Ligilactobacillus salivarius</name>
    <dbReference type="NCBI Taxonomy" id="1624"/>
    <lineage>
        <taxon>Bacteria</taxon>
        <taxon>Bacillati</taxon>
        <taxon>Bacillota</taxon>
        <taxon>Bacilli</taxon>
        <taxon>Lactobacillales</taxon>
        <taxon>Lactobacillaceae</taxon>
        <taxon>Ligilactobacillus</taxon>
    </lineage>
</organism>
<dbReference type="GO" id="GO:0005829">
    <property type="term" value="C:cytosol"/>
    <property type="evidence" value="ECO:0007669"/>
    <property type="project" value="TreeGrafter"/>
</dbReference>
<dbReference type="EMBL" id="NBEF01000025">
    <property type="protein sequence ID" value="OQQ89850.1"/>
    <property type="molecule type" value="Genomic_DNA"/>
</dbReference>
<dbReference type="InterPro" id="IPR051917">
    <property type="entry name" value="Transposase-Integrase"/>
</dbReference>
<sequence>MAKIWYLTLSERSLTSFNSEDKPYFREPNVKSYNKVDFYFTHAYSLHERGTNERINRDIRGFIPKGIKFETITDEELLDITWKLNTRPRKCLNWKTPFQVFYSEYENNF</sequence>
<dbReference type="GO" id="GO:0003676">
    <property type="term" value="F:nucleic acid binding"/>
    <property type="evidence" value="ECO:0007669"/>
    <property type="project" value="InterPro"/>
</dbReference>
<proteinExistence type="predicted"/>
<reference evidence="1 2" key="1">
    <citation type="submission" date="2017-03" db="EMBL/GenBank/DDBJ databases">
        <title>Phylogenomics and comparative genomics of Lactobacillus salivarius, a mammalian gut commensal.</title>
        <authorList>
            <person name="Harris H.M."/>
        </authorList>
    </citation>
    <scope>NUCLEOTIDE SEQUENCE [LARGE SCALE GENOMIC DNA]</scope>
    <source>
        <strain evidence="1 2">JCM 1047</strain>
    </source>
</reference>
<accession>A0A1V9R9M3</accession>
<dbReference type="AlphaFoldDB" id="A0A1V9R9M3"/>
<name>A0A1V9R9M3_9LACO</name>
<dbReference type="GO" id="GO:0032196">
    <property type="term" value="P:transposition"/>
    <property type="evidence" value="ECO:0007669"/>
    <property type="project" value="TreeGrafter"/>
</dbReference>
<protein>
    <recommendedName>
        <fullName evidence="3">IS30 family transposase</fullName>
    </recommendedName>
</protein>
<dbReference type="PANTHER" id="PTHR10948">
    <property type="entry name" value="TRANSPOSASE"/>
    <property type="match status" value="1"/>
</dbReference>
<dbReference type="GO" id="GO:0004803">
    <property type="term" value="F:transposase activity"/>
    <property type="evidence" value="ECO:0007669"/>
    <property type="project" value="TreeGrafter"/>
</dbReference>
<dbReference type="RefSeq" id="WP_081535180.1">
    <property type="nucleotide sequence ID" value="NZ_NBEF01000025.1"/>
</dbReference>
<gene>
    <name evidence="1" type="ORF">B6U56_08405</name>
</gene>
<dbReference type="Gene3D" id="3.30.420.10">
    <property type="entry name" value="Ribonuclease H-like superfamily/Ribonuclease H"/>
    <property type="match status" value="1"/>
</dbReference>
<comment type="caution">
    <text evidence="1">The sequence shown here is derived from an EMBL/GenBank/DDBJ whole genome shotgun (WGS) entry which is preliminary data.</text>
</comment>
<dbReference type="SUPFAM" id="SSF53098">
    <property type="entry name" value="Ribonuclease H-like"/>
    <property type="match status" value="1"/>
</dbReference>